<reference evidence="6" key="1">
    <citation type="submission" date="2008-06" db="EMBL/GenBank/DDBJ databases">
        <title>Complete sequence of Chlorobaculum parvum NCIB 8327.</title>
        <authorList>
            <consortium name="US DOE Joint Genome Institute"/>
            <person name="Lucas S."/>
            <person name="Copeland A."/>
            <person name="Lapidus A."/>
            <person name="Glavina del Rio T."/>
            <person name="Dalin E."/>
            <person name="Tice H."/>
            <person name="Bruce D."/>
            <person name="Goodwin L."/>
            <person name="Pitluck S."/>
            <person name="Schmutz J."/>
            <person name="Larimer F."/>
            <person name="Land M."/>
            <person name="Hauser L."/>
            <person name="Kyrpides N."/>
            <person name="Mikhailova N."/>
            <person name="Zhao F."/>
            <person name="Li T."/>
            <person name="Liu Z."/>
            <person name="Overmann J."/>
            <person name="Bryant D.A."/>
            <person name="Richardson P."/>
        </authorList>
    </citation>
    <scope>NUCLEOTIDE SEQUENCE [LARGE SCALE GENOMIC DNA]</scope>
    <source>
        <strain evidence="6">NCIB 8327</strain>
    </source>
</reference>
<dbReference type="InterPro" id="IPR057661">
    <property type="entry name" value="RsdA/BaiN/AoA(So)_Rossmann"/>
</dbReference>
<dbReference type="STRING" id="517417.Cpar_1160"/>
<dbReference type="HOGENOM" id="CLU_025174_3_1_10"/>
<dbReference type="eggNOG" id="COG2081">
    <property type="taxonomic scope" value="Bacteria"/>
</dbReference>
<gene>
    <name evidence="6" type="ordered locus">Cpar_1160</name>
</gene>
<accession>B3QNR3</accession>
<sequence>MQKNGIERVLLIVGAGASGMLAAISARKQARALGIADKQFRIILFERNPKPGNKIAISGGGHCNLTHAGDVRHLLETGFFDKKEQRFLRHAVHRFSNADLLELFGRYGLKTMARENGRVFPESGRAAEVLELMQRMLRDSAAEIVTGARIDRLDCDDRGCIVCAGDRCFEGDTVILAAGGSSWGSSGTTGDGVRLAASAGQTVVRVLPALAPLWFNAPPRRELVGISLRNVALVAESDGASDVRRGDVLVSHRGVSGPACLSLSRSVASMMASGAQVRIAIDLFPGHNEQALSSFLLDQASRHGSRLLRTVLQRMPVAPEKLGESENENGEVQTIPNAFANEIMRLAKIDETVTMSVLGKQQRQRIVSLLKRLPLGTVRKVPLEQAEVSAGGVALGEIDPKTMRSKLNSRLYCCGELLDYAGEVGGFNLQAAFSTGWVAGLEATQALFGTEPA</sequence>
<evidence type="ECO:0000313" key="6">
    <source>
        <dbReference type="EMBL" id="ACF11566.1"/>
    </source>
</evidence>
<dbReference type="NCBIfam" id="TIGR00275">
    <property type="entry name" value="aminoacetone oxidase family FAD-binding enzyme"/>
    <property type="match status" value="1"/>
</dbReference>
<dbReference type="Gene3D" id="3.50.50.60">
    <property type="entry name" value="FAD/NAD(P)-binding domain"/>
    <property type="match status" value="1"/>
</dbReference>
<evidence type="ECO:0000256" key="1">
    <source>
        <dbReference type="ARBA" id="ARBA00001974"/>
    </source>
</evidence>
<protein>
    <submittedName>
        <fullName evidence="6">HI0933 family protein</fullName>
    </submittedName>
</protein>
<dbReference type="Gene3D" id="1.10.8.260">
    <property type="entry name" value="HI0933 insert domain-like"/>
    <property type="match status" value="1"/>
</dbReference>
<dbReference type="KEGG" id="cpc:Cpar_1160"/>
<evidence type="ECO:0000313" key="7">
    <source>
        <dbReference type="Proteomes" id="UP000008811"/>
    </source>
</evidence>
<dbReference type="AlphaFoldDB" id="B3QNR3"/>
<evidence type="ECO:0000256" key="2">
    <source>
        <dbReference type="ARBA" id="ARBA00022630"/>
    </source>
</evidence>
<dbReference type="InterPro" id="IPR055178">
    <property type="entry name" value="RsdA/BaiN/AoA(So)-like_dom"/>
</dbReference>
<dbReference type="RefSeq" id="WP_012502399.1">
    <property type="nucleotide sequence ID" value="NC_011027.1"/>
</dbReference>
<dbReference type="Pfam" id="PF03486">
    <property type="entry name" value="HI0933_like"/>
    <property type="match status" value="1"/>
</dbReference>
<dbReference type="Pfam" id="PF22780">
    <property type="entry name" value="HI0933_like_1st"/>
    <property type="match status" value="1"/>
</dbReference>
<dbReference type="SUPFAM" id="SSF160996">
    <property type="entry name" value="HI0933 insert domain-like"/>
    <property type="match status" value="1"/>
</dbReference>
<dbReference type="PANTHER" id="PTHR42887:SF2">
    <property type="entry name" value="OS12G0638800 PROTEIN"/>
    <property type="match status" value="1"/>
</dbReference>
<dbReference type="EMBL" id="CP001099">
    <property type="protein sequence ID" value="ACF11566.1"/>
    <property type="molecule type" value="Genomic_DNA"/>
</dbReference>
<evidence type="ECO:0000256" key="3">
    <source>
        <dbReference type="ARBA" id="ARBA00022827"/>
    </source>
</evidence>
<dbReference type="Proteomes" id="UP000008811">
    <property type="component" value="Chromosome"/>
</dbReference>
<evidence type="ECO:0000259" key="4">
    <source>
        <dbReference type="Pfam" id="PF03486"/>
    </source>
</evidence>
<dbReference type="Gene3D" id="2.40.30.10">
    <property type="entry name" value="Translation factors"/>
    <property type="match status" value="1"/>
</dbReference>
<dbReference type="InterPro" id="IPR004792">
    <property type="entry name" value="BaiN-like"/>
</dbReference>
<keyword evidence="2" id="KW-0285">Flavoprotein</keyword>
<evidence type="ECO:0000259" key="5">
    <source>
        <dbReference type="Pfam" id="PF22780"/>
    </source>
</evidence>
<name>B3QNR3_CHLP8</name>
<organism evidence="6 7">
    <name type="scientific">Chlorobaculum parvum (strain DSM 263 / NCIMB 8327)</name>
    <name type="common">Chlorobium vibrioforme subsp. thiosulfatophilum</name>
    <dbReference type="NCBI Taxonomy" id="517417"/>
    <lineage>
        <taxon>Bacteria</taxon>
        <taxon>Pseudomonadati</taxon>
        <taxon>Chlorobiota</taxon>
        <taxon>Chlorobiia</taxon>
        <taxon>Chlorobiales</taxon>
        <taxon>Chlorobiaceae</taxon>
        <taxon>Chlorobaculum</taxon>
    </lineage>
</organism>
<comment type="cofactor">
    <cofactor evidence="1">
        <name>FAD</name>
        <dbReference type="ChEBI" id="CHEBI:57692"/>
    </cofactor>
</comment>
<dbReference type="PANTHER" id="PTHR42887">
    <property type="entry name" value="OS12G0638800 PROTEIN"/>
    <property type="match status" value="1"/>
</dbReference>
<keyword evidence="7" id="KW-1185">Reference proteome</keyword>
<feature type="domain" description="RsdA/BaiN/AoA(So)-like insert" evidence="5">
    <location>
        <begin position="208"/>
        <end position="388"/>
    </location>
</feature>
<dbReference type="InterPro" id="IPR023166">
    <property type="entry name" value="BaiN-like_dom_sf"/>
</dbReference>
<keyword evidence="3" id="KW-0274">FAD</keyword>
<proteinExistence type="predicted"/>
<feature type="domain" description="RsdA/BaiN/AoA(So)-like Rossmann fold-like" evidence="4">
    <location>
        <begin position="10"/>
        <end position="440"/>
    </location>
</feature>
<dbReference type="SUPFAM" id="SSF51905">
    <property type="entry name" value="FAD/NAD(P)-binding domain"/>
    <property type="match status" value="1"/>
</dbReference>
<dbReference type="InterPro" id="IPR036188">
    <property type="entry name" value="FAD/NAD-bd_sf"/>
</dbReference>